<dbReference type="STRING" id="909613.UO65_6662"/>
<feature type="transmembrane region" description="Helical" evidence="1">
    <location>
        <begin position="365"/>
        <end position="384"/>
    </location>
</feature>
<comment type="caution">
    <text evidence="2">The sequence shown here is derived from an EMBL/GenBank/DDBJ whole genome shotgun (WGS) entry which is preliminary data.</text>
</comment>
<dbReference type="RefSeq" id="WP_233427939.1">
    <property type="nucleotide sequence ID" value="NZ_AYXG01000263.1"/>
</dbReference>
<keyword evidence="1" id="KW-1133">Transmembrane helix</keyword>
<protein>
    <recommendedName>
        <fullName evidence="4">Calcineurin-like phosphoesterase domain-containing protein</fullName>
    </recommendedName>
</protein>
<feature type="transmembrane region" description="Helical" evidence="1">
    <location>
        <begin position="396"/>
        <end position="421"/>
    </location>
</feature>
<dbReference type="EMBL" id="AYXG01000263">
    <property type="protein sequence ID" value="EWC58051.1"/>
    <property type="molecule type" value="Genomic_DNA"/>
</dbReference>
<dbReference type="AlphaFoldDB" id="W7INC1"/>
<organism evidence="2 3">
    <name type="scientific">Actinokineospora spheciospongiae</name>
    <dbReference type="NCBI Taxonomy" id="909613"/>
    <lineage>
        <taxon>Bacteria</taxon>
        <taxon>Bacillati</taxon>
        <taxon>Actinomycetota</taxon>
        <taxon>Actinomycetes</taxon>
        <taxon>Pseudonocardiales</taxon>
        <taxon>Pseudonocardiaceae</taxon>
        <taxon>Actinokineospora</taxon>
    </lineage>
</organism>
<dbReference type="PATRIC" id="fig|909613.9.peg.6656"/>
<reference evidence="2 3" key="1">
    <citation type="journal article" date="2014" name="Genome Announc.">
        <title>Draft Genome Sequence of the Antitrypanosomally Active Sponge-Associated Bacterium Actinokineospora sp. Strain EG49.</title>
        <authorList>
            <person name="Harjes J."/>
            <person name="Ryu T."/>
            <person name="Abdelmohsen U.R."/>
            <person name="Moitinho-Silva L."/>
            <person name="Horn H."/>
            <person name="Ravasi T."/>
            <person name="Hentschel U."/>
        </authorList>
    </citation>
    <scope>NUCLEOTIDE SEQUENCE [LARGE SCALE GENOMIC DNA]</scope>
    <source>
        <strain evidence="2 3">EG49</strain>
    </source>
</reference>
<dbReference type="Proteomes" id="UP000019277">
    <property type="component" value="Unassembled WGS sequence"/>
</dbReference>
<evidence type="ECO:0008006" key="4">
    <source>
        <dbReference type="Google" id="ProtNLM"/>
    </source>
</evidence>
<keyword evidence="3" id="KW-1185">Reference proteome</keyword>
<evidence type="ECO:0000256" key="1">
    <source>
        <dbReference type="SAM" id="Phobius"/>
    </source>
</evidence>
<proteinExistence type="predicted"/>
<name>W7INC1_9PSEU</name>
<dbReference type="InterPro" id="IPR029052">
    <property type="entry name" value="Metallo-depent_PP-like"/>
</dbReference>
<evidence type="ECO:0000313" key="3">
    <source>
        <dbReference type="Proteomes" id="UP000019277"/>
    </source>
</evidence>
<dbReference type="PANTHER" id="PTHR34211">
    <property type="entry name" value="CALCINEURIN-LIKE METALLO-PHOSPHOESTERASE SUPERFAMILY PROTEIN"/>
    <property type="match status" value="1"/>
</dbReference>
<dbReference type="SUPFAM" id="SSF56300">
    <property type="entry name" value="Metallo-dependent phosphatases"/>
    <property type="match status" value="1"/>
</dbReference>
<evidence type="ECO:0000313" key="2">
    <source>
        <dbReference type="EMBL" id="EWC58051.1"/>
    </source>
</evidence>
<keyword evidence="1" id="KW-0472">Membrane</keyword>
<accession>W7INC1</accession>
<keyword evidence="1" id="KW-0812">Transmembrane</keyword>
<feature type="transmembrane region" description="Helical" evidence="1">
    <location>
        <begin position="433"/>
        <end position="458"/>
    </location>
</feature>
<gene>
    <name evidence="2" type="ORF">UO65_6662</name>
</gene>
<dbReference type="PANTHER" id="PTHR34211:SF3">
    <property type="entry name" value="CALCINEURIN-LIKE METALLO-PHOSPHOESTERASE SUPERFAMILY PROTEIN"/>
    <property type="match status" value="1"/>
</dbReference>
<sequence length="586" mass="64185">MTAPDRPPRPRDMSEDQLGFCPQPAVRWLAPKVLISTGVQSLIASIFGSYADKRELQGSLPSEVHRFSQGTDEAGEFWFDFVADLGDGFDATFSVASLLAAESLDLPGVGPLPRGRLLVMGGDEVYPSASTRAYEDRTKGVYKAALPVARGEAPTLFALPGNHDWYDGLTSFLRVFAQQRAIGGWQTAQRRSYFAVELPRRWWLFAIDTQFDDYVDSPQLEYFRAAAEGLRPGDGVILCTPTPVWVDAGSGREPGGYDTVEFFDREVVRPHGAEIRVMLSGDKHHYARYAEDGGDRQRITAGHGGAYLTATHALPAHLRLPPPQSRVREKAAPVDFSLATRYPRRLTSERFAAGIFRLPWRNPGFWGLTGALQTAMTLAVLYGLVETLGTQRQKGFFGLVASWTPALIVAVVLLLGGTAFAKIERSHGGHTATVAGVLHALAHIGLSTAWAFVVIWLYTRVLPDGPVEDWATLVIVLVGTPVVIGLLDAELVALYLMVVSRFGINLNEVMAGQSIETHKGFLRLRIDAGGALTIHPVRLDRIGRRWSANPGGAEHEPWLLPARPLRPELIEPPVTVPRVSAPERAR</sequence>
<dbReference type="eggNOG" id="COG1409">
    <property type="taxonomic scope" value="Bacteria"/>
</dbReference>
<dbReference type="Gene3D" id="3.60.21.10">
    <property type="match status" value="1"/>
</dbReference>
<feature type="transmembrane region" description="Helical" evidence="1">
    <location>
        <begin position="470"/>
        <end position="498"/>
    </location>
</feature>